<gene>
    <name evidence="1" type="ORF">AWJ14_16865</name>
</gene>
<organism evidence="1 2">
    <name type="scientific">Hoeflea olei</name>
    <dbReference type="NCBI Taxonomy" id="1480615"/>
    <lineage>
        <taxon>Bacteria</taxon>
        <taxon>Pseudomonadati</taxon>
        <taxon>Pseudomonadota</taxon>
        <taxon>Alphaproteobacteria</taxon>
        <taxon>Hyphomicrobiales</taxon>
        <taxon>Rhizobiaceae</taxon>
        <taxon>Hoeflea</taxon>
    </lineage>
</organism>
<sequence length="121" mass="13528">MYDEEPRFPFKATRNAGHIEYSRNALALIQQRCSLRNISRSGAIIEIYATLEPPAAISLEIPDSQAGKIGCVRWSGTSSIRMGKKIALRLRFLKLLSEEDVGRILANSTLVGEPRDFAFFV</sequence>
<dbReference type="Proteomes" id="UP000094795">
    <property type="component" value="Unassembled WGS sequence"/>
</dbReference>
<proteinExistence type="predicted"/>
<dbReference type="EMBL" id="LQZT01000034">
    <property type="protein sequence ID" value="OCW56611.1"/>
    <property type="molecule type" value="Genomic_DNA"/>
</dbReference>
<protein>
    <recommendedName>
        <fullName evidence="3">PilZ domain-containing protein</fullName>
    </recommendedName>
</protein>
<keyword evidence="2" id="KW-1185">Reference proteome</keyword>
<accession>A0A1C1YSV7</accession>
<dbReference type="AlphaFoldDB" id="A0A1C1YSV7"/>
<comment type="caution">
    <text evidence="1">The sequence shown here is derived from an EMBL/GenBank/DDBJ whole genome shotgun (WGS) entry which is preliminary data.</text>
</comment>
<evidence type="ECO:0000313" key="1">
    <source>
        <dbReference type="EMBL" id="OCW56611.1"/>
    </source>
</evidence>
<evidence type="ECO:0000313" key="2">
    <source>
        <dbReference type="Proteomes" id="UP000094795"/>
    </source>
</evidence>
<evidence type="ECO:0008006" key="3">
    <source>
        <dbReference type="Google" id="ProtNLM"/>
    </source>
</evidence>
<name>A0A1C1YSV7_9HYPH</name>
<reference evidence="1 2" key="1">
    <citation type="submission" date="2015-12" db="EMBL/GenBank/DDBJ databases">
        <authorList>
            <person name="Shamseldin A."/>
            <person name="Moawad H."/>
            <person name="Abd El-Rahim W.M."/>
            <person name="Sadowsky M.J."/>
        </authorList>
    </citation>
    <scope>NUCLEOTIDE SEQUENCE [LARGE SCALE GENOMIC DNA]</scope>
    <source>
        <strain evidence="1 2">JC234</strain>
    </source>
</reference>